<sequence length="103" mass="11338">MNPQLVPPPLPPRKANSKKLMRSQETEVISSTMCENEGGAKNHPNESEDNNQDGRQLHSPLSCDGDRSPGRSPGLQRSLHGMVFNGAGEKRKKLSPWLKAPRV</sequence>
<evidence type="ECO:0000256" key="1">
    <source>
        <dbReference type="SAM" id="MobiDB-lite"/>
    </source>
</evidence>
<organism evidence="2">
    <name type="scientific">Micrurus corallinus</name>
    <name type="common">Brazilian coral snake</name>
    <dbReference type="NCBI Taxonomy" id="54390"/>
    <lineage>
        <taxon>Eukaryota</taxon>
        <taxon>Metazoa</taxon>
        <taxon>Chordata</taxon>
        <taxon>Craniata</taxon>
        <taxon>Vertebrata</taxon>
        <taxon>Euteleostomi</taxon>
        <taxon>Lepidosauria</taxon>
        <taxon>Squamata</taxon>
        <taxon>Bifurcata</taxon>
        <taxon>Unidentata</taxon>
        <taxon>Episquamata</taxon>
        <taxon>Toxicofera</taxon>
        <taxon>Serpentes</taxon>
        <taxon>Colubroidea</taxon>
        <taxon>Elapidae</taxon>
        <taxon>Elapinae</taxon>
        <taxon>Micrurus</taxon>
    </lineage>
</organism>
<evidence type="ECO:0000313" key="2">
    <source>
        <dbReference type="EMBL" id="LAA40652.1"/>
    </source>
</evidence>
<reference evidence="2" key="1">
    <citation type="submission" date="2017-07" db="EMBL/GenBank/DDBJ databases">
        <authorList>
            <person name="Mikheyev A."/>
            <person name="Grau M."/>
        </authorList>
    </citation>
    <scope>NUCLEOTIDE SEQUENCE</scope>
    <source>
        <tissue evidence="2">Venom_gland</tissue>
    </source>
</reference>
<feature type="region of interest" description="Disordered" evidence="1">
    <location>
        <begin position="1"/>
        <end position="103"/>
    </location>
</feature>
<proteinExistence type="predicted"/>
<feature type="compositionally biased region" description="Pro residues" evidence="1">
    <location>
        <begin position="1"/>
        <end position="12"/>
    </location>
</feature>
<accession>A0A2D4EZI6</accession>
<reference evidence="2" key="2">
    <citation type="submission" date="2017-11" db="EMBL/GenBank/DDBJ databases">
        <title>Coralsnake Venomics: Analyses of Venom Gland Transcriptomes and Proteomes of Six Brazilian Taxa.</title>
        <authorList>
            <person name="Aird S.D."/>
            <person name="Jorge da Silva N."/>
            <person name="Qiu L."/>
            <person name="Villar-Briones A."/>
            <person name="Aparecida-Saddi V."/>
            <person name="Campos-Telles M.P."/>
            <person name="Grau M."/>
            <person name="Mikheyev A.S."/>
        </authorList>
    </citation>
    <scope>NUCLEOTIDE SEQUENCE</scope>
    <source>
        <tissue evidence="2">Venom_gland</tissue>
    </source>
</reference>
<dbReference type="AlphaFoldDB" id="A0A2D4EZI6"/>
<protein>
    <submittedName>
        <fullName evidence="2">Uncharacterized protein</fullName>
    </submittedName>
</protein>
<name>A0A2D4EZI6_MICCO</name>
<dbReference type="EMBL" id="IACJ01031577">
    <property type="protein sequence ID" value="LAA40652.1"/>
    <property type="molecule type" value="Transcribed_RNA"/>
</dbReference>